<evidence type="ECO:0000256" key="1">
    <source>
        <dbReference type="ARBA" id="ARBA00004123"/>
    </source>
</evidence>
<dbReference type="InterPro" id="IPR019787">
    <property type="entry name" value="Znf_PHD-finger"/>
</dbReference>
<dbReference type="PROSITE" id="PS01359">
    <property type="entry name" value="ZF_PHD_1"/>
    <property type="match status" value="1"/>
</dbReference>
<proteinExistence type="predicted"/>
<evidence type="ECO:0000256" key="7">
    <source>
        <dbReference type="SAM" id="MobiDB-lite"/>
    </source>
</evidence>
<dbReference type="PANTHER" id="PTHR45975:SF2">
    <property type="entry name" value="NUCLEOSOME-REMODELING FACTOR SUBUNIT BPTF"/>
    <property type="match status" value="1"/>
</dbReference>
<reference evidence="11" key="1">
    <citation type="submission" date="2016-03" db="UniProtKB">
        <authorList>
            <consortium name="WormBaseParasite"/>
        </authorList>
    </citation>
    <scope>IDENTIFICATION</scope>
</reference>
<comment type="subcellular location">
    <subcellularLocation>
        <location evidence="1">Nucleus</location>
    </subcellularLocation>
</comment>
<dbReference type="Gene3D" id="3.30.40.10">
    <property type="entry name" value="Zinc/RING finger domain, C3HC4 (zinc finger)"/>
    <property type="match status" value="1"/>
</dbReference>
<dbReference type="InterPro" id="IPR013083">
    <property type="entry name" value="Znf_RING/FYVE/PHD"/>
</dbReference>
<dbReference type="GO" id="GO:0006357">
    <property type="term" value="P:regulation of transcription by RNA polymerase II"/>
    <property type="evidence" value="ECO:0007669"/>
    <property type="project" value="InterPro"/>
</dbReference>
<name>A0A0N5B0D9_9BILA</name>
<evidence type="ECO:0000256" key="4">
    <source>
        <dbReference type="ARBA" id="ARBA00022833"/>
    </source>
</evidence>
<dbReference type="STRING" id="451379.A0A0N5B0D9"/>
<feature type="domain" description="DDT" evidence="9">
    <location>
        <begin position="193"/>
        <end position="253"/>
    </location>
</feature>
<dbReference type="Proteomes" id="UP000046393">
    <property type="component" value="Unplaced"/>
</dbReference>
<dbReference type="InterPro" id="IPR028941">
    <property type="entry name" value="WHIM2_dom"/>
</dbReference>
<evidence type="ECO:0000259" key="8">
    <source>
        <dbReference type="PROSITE" id="PS50016"/>
    </source>
</evidence>
<evidence type="ECO:0000259" key="9">
    <source>
        <dbReference type="PROSITE" id="PS50827"/>
    </source>
</evidence>
<dbReference type="InterPro" id="IPR011011">
    <property type="entry name" value="Znf_FYVE_PHD"/>
</dbReference>
<evidence type="ECO:0000313" key="10">
    <source>
        <dbReference type="Proteomes" id="UP000046393"/>
    </source>
</evidence>
<feature type="domain" description="PHD-type" evidence="8">
    <location>
        <begin position="344"/>
        <end position="389"/>
    </location>
</feature>
<evidence type="ECO:0000256" key="2">
    <source>
        <dbReference type="ARBA" id="ARBA00022723"/>
    </source>
</evidence>
<keyword evidence="4" id="KW-0862">Zinc</keyword>
<dbReference type="SMART" id="SM00249">
    <property type="entry name" value="PHD"/>
    <property type="match status" value="1"/>
</dbReference>
<evidence type="ECO:0000313" key="11">
    <source>
        <dbReference type="WBParaSite" id="SMUV_0001074001-mRNA-1"/>
    </source>
</evidence>
<dbReference type="SMART" id="SM00571">
    <property type="entry name" value="DDT"/>
    <property type="match status" value="1"/>
</dbReference>
<organism evidence="10 11">
    <name type="scientific">Syphacia muris</name>
    <dbReference type="NCBI Taxonomy" id="451379"/>
    <lineage>
        <taxon>Eukaryota</taxon>
        <taxon>Metazoa</taxon>
        <taxon>Ecdysozoa</taxon>
        <taxon>Nematoda</taxon>
        <taxon>Chromadorea</taxon>
        <taxon>Rhabditida</taxon>
        <taxon>Spirurina</taxon>
        <taxon>Oxyuridomorpha</taxon>
        <taxon>Oxyuroidea</taxon>
        <taxon>Oxyuridae</taxon>
        <taxon>Syphacia</taxon>
    </lineage>
</organism>
<dbReference type="PROSITE" id="PS50016">
    <property type="entry name" value="ZF_PHD_2"/>
    <property type="match status" value="1"/>
</dbReference>
<dbReference type="Pfam" id="PF02791">
    <property type="entry name" value="DDT"/>
    <property type="match status" value="1"/>
</dbReference>
<feature type="compositionally biased region" description="Low complexity" evidence="7">
    <location>
        <begin position="82"/>
        <end position="92"/>
    </location>
</feature>
<feature type="compositionally biased region" description="Basic and acidic residues" evidence="7">
    <location>
        <begin position="93"/>
        <end position="102"/>
    </location>
</feature>
<protein>
    <submittedName>
        <fullName evidence="11">Nucleosome-remodeling factor subunit NURF301</fullName>
    </submittedName>
</protein>
<dbReference type="GO" id="GO:0008270">
    <property type="term" value="F:zinc ion binding"/>
    <property type="evidence" value="ECO:0007669"/>
    <property type="project" value="UniProtKB-KW"/>
</dbReference>
<evidence type="ECO:0000256" key="5">
    <source>
        <dbReference type="ARBA" id="ARBA00023242"/>
    </source>
</evidence>
<keyword evidence="2" id="KW-0479">Metal-binding</keyword>
<dbReference type="PROSITE" id="PS50827">
    <property type="entry name" value="DDT"/>
    <property type="match status" value="1"/>
</dbReference>
<sequence>MASKRIRKPPMRYVEDVESPFVNRISKAYSRSQQETDLIGTKECGNDDKTKAQQCTSVDAGRTVADTSNVRSRGKSSRKSTKSSNRTKTLSTHSDDNREKPDFYSSSSEMDLDMCSMSSEDKTFDLPDSSVEDFCEEDEEFQMCSEESRELTFSGVSSSVLDDIPICPWIEISPDRLPRLDLPSGSKDLLIDESLLFDVLEIYETCRNFYRTIRLSPFLFEDFCAALISDEQSLLLAEIHIAFLKLALKNDEEEQVTLSVQDTNNSFNIITHLIEPMTYAEVLRQYVESDMKRFPSEVLNALDGNYPFVDVRRRITVLSWLCDRFLHSADFRSIVRNDGKFNSDEYCRECGKQGDVLLCDGCEACYHLSCANLETVPEGQWFCQVCVLHQVTGVTDSGQLSSRNQRLPFRLNPLGYDRHGRRYWFAVRRIFVQDDVDNSISYYSTLPQLHSLLSRFAVGDLEKELSAAIMNLLPVINEEMRKTQQLTENAASRIGFDGETYLVSENCKCK</sequence>
<dbReference type="SUPFAM" id="SSF57903">
    <property type="entry name" value="FYVE/PHD zinc finger"/>
    <property type="match status" value="1"/>
</dbReference>
<dbReference type="GO" id="GO:0000978">
    <property type="term" value="F:RNA polymerase II cis-regulatory region sequence-specific DNA binding"/>
    <property type="evidence" value="ECO:0007669"/>
    <property type="project" value="TreeGrafter"/>
</dbReference>
<dbReference type="WBParaSite" id="SMUV_0001074001-mRNA-1">
    <property type="protein sequence ID" value="SMUV_0001074001-mRNA-1"/>
    <property type="gene ID" value="SMUV_0001074001"/>
</dbReference>
<keyword evidence="5" id="KW-0539">Nucleus</keyword>
<keyword evidence="10" id="KW-1185">Reference proteome</keyword>
<dbReference type="Pfam" id="PF15613">
    <property type="entry name" value="WSD"/>
    <property type="match status" value="1"/>
</dbReference>
<dbReference type="GO" id="GO:0016589">
    <property type="term" value="C:NURF complex"/>
    <property type="evidence" value="ECO:0007669"/>
    <property type="project" value="InterPro"/>
</dbReference>
<dbReference type="InterPro" id="IPR018501">
    <property type="entry name" value="DDT_dom"/>
</dbReference>
<dbReference type="InterPro" id="IPR001965">
    <property type="entry name" value="Znf_PHD"/>
</dbReference>
<accession>A0A0N5B0D9</accession>
<evidence type="ECO:0000256" key="3">
    <source>
        <dbReference type="ARBA" id="ARBA00022771"/>
    </source>
</evidence>
<feature type="compositionally biased region" description="Basic residues" evidence="7">
    <location>
        <begin position="72"/>
        <end position="81"/>
    </location>
</feature>
<evidence type="ECO:0000256" key="6">
    <source>
        <dbReference type="PROSITE-ProRule" id="PRU00146"/>
    </source>
</evidence>
<feature type="region of interest" description="Disordered" evidence="7">
    <location>
        <begin position="28"/>
        <end position="111"/>
    </location>
</feature>
<dbReference type="AlphaFoldDB" id="A0A0N5B0D9"/>
<keyword evidence="3 6" id="KW-0863">Zinc-finger</keyword>
<dbReference type="Pfam" id="PF00628">
    <property type="entry name" value="PHD"/>
    <property type="match status" value="1"/>
</dbReference>
<dbReference type="InterPro" id="IPR019786">
    <property type="entry name" value="Zinc_finger_PHD-type_CS"/>
</dbReference>
<dbReference type="InterPro" id="IPR038028">
    <property type="entry name" value="BPTF"/>
</dbReference>
<dbReference type="PANTHER" id="PTHR45975">
    <property type="entry name" value="NUCLEOSOME-REMODELING FACTOR SUBUNIT BPTF"/>
    <property type="match status" value="1"/>
</dbReference>